<accession>X1LJ82</accession>
<name>X1LJ82_9ZZZZ</name>
<protein>
    <submittedName>
        <fullName evidence="1">Uncharacterized protein</fullName>
    </submittedName>
</protein>
<evidence type="ECO:0000313" key="1">
    <source>
        <dbReference type="EMBL" id="GAH94203.1"/>
    </source>
</evidence>
<gene>
    <name evidence="1" type="ORF">S06H3_06678</name>
</gene>
<proteinExistence type="predicted"/>
<dbReference type="EMBL" id="BARV01002620">
    <property type="protein sequence ID" value="GAH94203.1"/>
    <property type="molecule type" value="Genomic_DNA"/>
</dbReference>
<sequence length="114" mass="12711">MMTKRKYPSELNTRSIRVNIGDWHLLMELARLHDTTVAKVLHLAISKQAERELVVTPRTQIPMPINFAFQVTDIPVPAVHVAPVTAIATNGSGAAAFRIKPKGVAYGDQRRSRR</sequence>
<comment type="caution">
    <text evidence="1">The sequence shown here is derived from an EMBL/GenBank/DDBJ whole genome shotgun (WGS) entry which is preliminary data.</text>
</comment>
<dbReference type="AlphaFoldDB" id="X1LJ82"/>
<organism evidence="1">
    <name type="scientific">marine sediment metagenome</name>
    <dbReference type="NCBI Taxonomy" id="412755"/>
    <lineage>
        <taxon>unclassified sequences</taxon>
        <taxon>metagenomes</taxon>
        <taxon>ecological metagenomes</taxon>
    </lineage>
</organism>
<reference evidence="1" key="1">
    <citation type="journal article" date="2014" name="Front. Microbiol.">
        <title>High frequency of phylogenetically diverse reductive dehalogenase-homologous genes in deep subseafloor sedimentary metagenomes.</title>
        <authorList>
            <person name="Kawai M."/>
            <person name="Futagami T."/>
            <person name="Toyoda A."/>
            <person name="Takaki Y."/>
            <person name="Nishi S."/>
            <person name="Hori S."/>
            <person name="Arai W."/>
            <person name="Tsubouchi T."/>
            <person name="Morono Y."/>
            <person name="Uchiyama I."/>
            <person name="Ito T."/>
            <person name="Fujiyama A."/>
            <person name="Inagaki F."/>
            <person name="Takami H."/>
        </authorList>
    </citation>
    <scope>NUCLEOTIDE SEQUENCE</scope>
    <source>
        <strain evidence="1">Expedition CK06-06</strain>
    </source>
</reference>